<keyword evidence="1" id="KW-0175">Coiled coil</keyword>
<proteinExistence type="predicted"/>
<keyword evidence="2" id="KW-1133">Transmembrane helix</keyword>
<evidence type="ECO:0000256" key="1">
    <source>
        <dbReference type="SAM" id="Coils"/>
    </source>
</evidence>
<keyword evidence="4" id="KW-1185">Reference proteome</keyword>
<accession>A0A6G1ICR5</accession>
<keyword evidence="2" id="KW-0472">Membrane</keyword>
<sequence length="129" mass="15019">MSTSKSQNQGYNHSSFGHDYIAFVIAGAITGLWLLGCIIGFLYFRYRKQKQKRECGDLENEFKEYRCDNDTLSDEPFTCERVYSYERGFQNAREFKIAEAPKSTERLLLRKIIAPIKINSKRIDTRASD</sequence>
<keyword evidence="2" id="KW-0812">Transmembrane</keyword>
<dbReference type="EMBL" id="MU005642">
    <property type="protein sequence ID" value="KAF2676002.1"/>
    <property type="molecule type" value="Genomic_DNA"/>
</dbReference>
<feature type="coiled-coil region" evidence="1">
    <location>
        <begin position="48"/>
        <end position="75"/>
    </location>
</feature>
<evidence type="ECO:0000313" key="3">
    <source>
        <dbReference type="EMBL" id="KAF2676002.1"/>
    </source>
</evidence>
<name>A0A6G1ICR5_9PLEO</name>
<feature type="transmembrane region" description="Helical" evidence="2">
    <location>
        <begin position="20"/>
        <end position="44"/>
    </location>
</feature>
<evidence type="ECO:0000313" key="4">
    <source>
        <dbReference type="Proteomes" id="UP000799291"/>
    </source>
</evidence>
<evidence type="ECO:0000256" key="2">
    <source>
        <dbReference type="SAM" id="Phobius"/>
    </source>
</evidence>
<gene>
    <name evidence="3" type="ORF">K458DRAFT_397404</name>
</gene>
<dbReference type="Proteomes" id="UP000799291">
    <property type="component" value="Unassembled WGS sequence"/>
</dbReference>
<reference evidence="3" key="1">
    <citation type="journal article" date="2020" name="Stud. Mycol.">
        <title>101 Dothideomycetes genomes: a test case for predicting lifestyles and emergence of pathogens.</title>
        <authorList>
            <person name="Haridas S."/>
            <person name="Albert R."/>
            <person name="Binder M."/>
            <person name="Bloem J."/>
            <person name="Labutti K."/>
            <person name="Salamov A."/>
            <person name="Andreopoulos B."/>
            <person name="Baker S."/>
            <person name="Barry K."/>
            <person name="Bills G."/>
            <person name="Bluhm B."/>
            <person name="Cannon C."/>
            <person name="Castanera R."/>
            <person name="Culley D."/>
            <person name="Daum C."/>
            <person name="Ezra D."/>
            <person name="Gonzalez J."/>
            <person name="Henrissat B."/>
            <person name="Kuo A."/>
            <person name="Liang C."/>
            <person name="Lipzen A."/>
            <person name="Lutzoni F."/>
            <person name="Magnuson J."/>
            <person name="Mondo S."/>
            <person name="Nolan M."/>
            <person name="Ohm R."/>
            <person name="Pangilinan J."/>
            <person name="Park H.-J."/>
            <person name="Ramirez L."/>
            <person name="Alfaro M."/>
            <person name="Sun H."/>
            <person name="Tritt A."/>
            <person name="Yoshinaga Y."/>
            <person name="Zwiers L.-H."/>
            <person name="Turgeon B."/>
            <person name="Goodwin S."/>
            <person name="Spatafora J."/>
            <person name="Crous P."/>
            <person name="Grigoriev I."/>
        </authorList>
    </citation>
    <scope>NUCLEOTIDE SEQUENCE</scope>
    <source>
        <strain evidence="3">CBS 122367</strain>
    </source>
</reference>
<organism evidence="3 4">
    <name type="scientific">Lentithecium fluviatile CBS 122367</name>
    <dbReference type="NCBI Taxonomy" id="1168545"/>
    <lineage>
        <taxon>Eukaryota</taxon>
        <taxon>Fungi</taxon>
        <taxon>Dikarya</taxon>
        <taxon>Ascomycota</taxon>
        <taxon>Pezizomycotina</taxon>
        <taxon>Dothideomycetes</taxon>
        <taxon>Pleosporomycetidae</taxon>
        <taxon>Pleosporales</taxon>
        <taxon>Massarineae</taxon>
        <taxon>Lentitheciaceae</taxon>
        <taxon>Lentithecium</taxon>
    </lineage>
</organism>
<dbReference type="AlphaFoldDB" id="A0A6G1ICR5"/>
<protein>
    <submittedName>
        <fullName evidence="3">Uncharacterized protein</fullName>
    </submittedName>
</protein>